<evidence type="ECO:0000313" key="1">
    <source>
        <dbReference type="EMBL" id="ELQ34639.1"/>
    </source>
</evidence>
<evidence type="ECO:0008006" key="2">
    <source>
        <dbReference type="Google" id="ProtNLM"/>
    </source>
</evidence>
<gene>
    <name evidence="1" type="ORF">OOU_Y34scaffold00751g5</name>
</gene>
<protein>
    <recommendedName>
        <fullName evidence="2">TOM core complex subunit Tom6</fullName>
    </recommendedName>
</protein>
<proteinExistence type="predicted"/>
<dbReference type="AlphaFoldDB" id="A0AA97PHC2"/>
<name>A0AA97PHC2_PYRO3</name>
<accession>A0AA97PHC2</accession>
<dbReference type="EMBL" id="JH792890">
    <property type="protein sequence ID" value="ELQ34639.1"/>
    <property type="molecule type" value="Genomic_DNA"/>
</dbReference>
<organism evidence="1">
    <name type="scientific">Pyricularia oryzae (strain Y34)</name>
    <name type="common">Rice blast fungus</name>
    <name type="synonym">Magnaporthe oryzae</name>
    <dbReference type="NCBI Taxonomy" id="1143189"/>
    <lineage>
        <taxon>Eukaryota</taxon>
        <taxon>Fungi</taxon>
        <taxon>Dikarya</taxon>
        <taxon>Ascomycota</taxon>
        <taxon>Pezizomycotina</taxon>
        <taxon>Sordariomycetes</taxon>
        <taxon>Sordariomycetidae</taxon>
        <taxon>Magnaporthales</taxon>
        <taxon>Pyriculariaceae</taxon>
        <taxon>Pyricularia</taxon>
    </lineage>
</organism>
<dbReference type="Proteomes" id="UP000011086">
    <property type="component" value="Unassembled WGS sequence"/>
</dbReference>
<reference evidence="1" key="1">
    <citation type="journal article" date="2012" name="PLoS Genet.">
        <title>Comparative analysis of the genomes of two field isolates of the rice blast fungus Magnaporthe oryzae.</title>
        <authorList>
            <person name="Xue M."/>
            <person name="Yang J."/>
            <person name="Li Z."/>
            <person name="Hu S."/>
            <person name="Yao N."/>
            <person name="Dean R.A."/>
            <person name="Zhao W."/>
            <person name="Shen M."/>
            <person name="Zhang H."/>
            <person name="Li C."/>
            <person name="Liu L."/>
            <person name="Cao L."/>
            <person name="Xu X."/>
            <person name="Xing Y."/>
            <person name="Hsiang T."/>
            <person name="Zhang Z."/>
            <person name="Xu J.R."/>
            <person name="Peng Y.L."/>
        </authorList>
    </citation>
    <scope>NUCLEOTIDE SEQUENCE</scope>
    <source>
        <strain evidence="1">Y34</strain>
    </source>
</reference>
<sequence length="93" mass="10130">MPPKVVRVQPAGGRSRPAQPRGVVGATYDFITAPEYASVVRSVAAFGVGVAFLASSFGEYFDPYVCTCFKLRGPYSAPRRARRRICSSIHFTV</sequence>